<reference evidence="1 2" key="1">
    <citation type="journal article" date="2014" name="Int. J. Syst. Evol. Microbiol.">
        <title>Nitrososphaera viennensis gen. nov., sp. nov., an aerobic and mesophilic, ammonia-oxidizing archaeon from soil and a member of the archaeal phylum Thaumarchaeota.</title>
        <authorList>
            <person name="Stieglmeier M."/>
            <person name="Klingl A."/>
            <person name="Alves R.J."/>
            <person name="Rittmann S.K."/>
            <person name="Melcher M."/>
            <person name="Leisch N."/>
            <person name="Schleper C."/>
        </authorList>
    </citation>
    <scope>NUCLEOTIDE SEQUENCE [LARGE SCALE GENOMIC DNA]</scope>
    <source>
        <strain evidence="1">EN76</strain>
    </source>
</reference>
<dbReference type="STRING" id="926571.NVIE_005690"/>
<dbReference type="InterPro" id="IPR019587">
    <property type="entry name" value="Polyketide_cyclase/dehydratase"/>
</dbReference>
<name>A0A060HDG7_9ARCH</name>
<dbReference type="PANTHER" id="PTHR36166:SF1">
    <property type="entry name" value="SRPBCC DOMAIN-CONTAINING PROTEIN"/>
    <property type="match status" value="1"/>
</dbReference>
<protein>
    <submittedName>
        <fullName evidence="1">Putative polyketide cyclase/dehydrase</fullName>
    </submittedName>
</protein>
<dbReference type="Gene3D" id="3.30.530.20">
    <property type="match status" value="1"/>
</dbReference>
<dbReference type="SUPFAM" id="SSF55961">
    <property type="entry name" value="Bet v1-like"/>
    <property type="match status" value="1"/>
</dbReference>
<dbReference type="PANTHER" id="PTHR36166">
    <property type="entry name" value="CHROMOSOME 9, WHOLE GENOME SHOTGUN SEQUENCE"/>
    <property type="match status" value="1"/>
</dbReference>
<dbReference type="AlphaFoldDB" id="A0A060HDG7"/>
<dbReference type="CDD" id="cd07822">
    <property type="entry name" value="SRPBCC_4"/>
    <property type="match status" value="1"/>
</dbReference>
<dbReference type="EMBL" id="CP007536">
    <property type="protein sequence ID" value="AIC14769.1"/>
    <property type="molecule type" value="Genomic_DNA"/>
</dbReference>
<evidence type="ECO:0000313" key="1">
    <source>
        <dbReference type="EMBL" id="AIC14769.1"/>
    </source>
</evidence>
<dbReference type="GeneID" id="74945832"/>
<proteinExistence type="predicted"/>
<keyword evidence="2" id="KW-1185">Reference proteome</keyword>
<evidence type="ECO:0000313" key="2">
    <source>
        <dbReference type="Proteomes" id="UP000027093"/>
    </source>
</evidence>
<dbReference type="HOGENOM" id="CLU_069867_4_0_2"/>
<organism evidence="1 2">
    <name type="scientific">Nitrososphaera viennensis EN76</name>
    <dbReference type="NCBI Taxonomy" id="926571"/>
    <lineage>
        <taxon>Archaea</taxon>
        <taxon>Nitrososphaerota</taxon>
        <taxon>Nitrososphaeria</taxon>
        <taxon>Nitrososphaerales</taxon>
        <taxon>Nitrososphaeraceae</taxon>
        <taxon>Nitrososphaera</taxon>
    </lineage>
</organism>
<accession>A0A060HDG7</accession>
<dbReference type="RefSeq" id="WP_075053921.1">
    <property type="nucleotide sequence ID" value="NZ_CP007536.1"/>
</dbReference>
<sequence>MKEIHTEIEIAASAQRVWEVLADFAKYGEWNPFIRQVRGEPREGAKLEIHITTPAGTKRTYEPKVTKAEPGKELRWFGKVPGFLSGEHIFAIEDAGSGGRVKFIHREVFGGLLSSFFKDTDDVKAGFEEMNRALKARAEGQS</sequence>
<dbReference type="OrthoDB" id="66844at2157"/>
<dbReference type="Pfam" id="PF10604">
    <property type="entry name" value="Polyketide_cyc2"/>
    <property type="match status" value="1"/>
</dbReference>
<dbReference type="InterPro" id="IPR023393">
    <property type="entry name" value="START-like_dom_sf"/>
</dbReference>
<gene>
    <name evidence="1" type="ORF">NVIE_005690</name>
</gene>
<dbReference type="KEGG" id="nvn:NVIE_005690"/>
<dbReference type="Proteomes" id="UP000027093">
    <property type="component" value="Chromosome"/>
</dbReference>